<dbReference type="Proteomes" id="UP000501690">
    <property type="component" value="Linkage Group LG8"/>
</dbReference>
<feature type="region of interest" description="Disordered" evidence="1">
    <location>
        <begin position="1"/>
        <end position="29"/>
    </location>
</feature>
<proteinExistence type="predicted"/>
<keyword evidence="3" id="KW-1185">Reference proteome</keyword>
<reference evidence="2 3" key="1">
    <citation type="submission" date="2019-04" db="EMBL/GenBank/DDBJ databases">
        <title>An improved genome assembly and genetic linkage map for asparagus bean, Vigna unguiculata ssp. sesquipedialis.</title>
        <authorList>
            <person name="Xia Q."/>
            <person name="Zhang R."/>
            <person name="Dong Y."/>
        </authorList>
    </citation>
    <scope>NUCLEOTIDE SEQUENCE [LARGE SCALE GENOMIC DNA]</scope>
    <source>
        <tissue evidence="2">Leaf</tissue>
    </source>
</reference>
<gene>
    <name evidence="2" type="ORF">DEO72_LG8g2479</name>
</gene>
<evidence type="ECO:0000313" key="3">
    <source>
        <dbReference type="Proteomes" id="UP000501690"/>
    </source>
</evidence>
<dbReference type="EMBL" id="CP039352">
    <property type="protein sequence ID" value="QCE04443.1"/>
    <property type="molecule type" value="Genomic_DNA"/>
</dbReference>
<name>A0A4D6MSR9_VIGUN</name>
<protein>
    <submittedName>
        <fullName evidence="2">Uncharacterized protein</fullName>
    </submittedName>
</protein>
<organism evidence="2 3">
    <name type="scientific">Vigna unguiculata</name>
    <name type="common">Cowpea</name>
    <dbReference type="NCBI Taxonomy" id="3917"/>
    <lineage>
        <taxon>Eukaryota</taxon>
        <taxon>Viridiplantae</taxon>
        <taxon>Streptophyta</taxon>
        <taxon>Embryophyta</taxon>
        <taxon>Tracheophyta</taxon>
        <taxon>Spermatophyta</taxon>
        <taxon>Magnoliopsida</taxon>
        <taxon>eudicotyledons</taxon>
        <taxon>Gunneridae</taxon>
        <taxon>Pentapetalae</taxon>
        <taxon>rosids</taxon>
        <taxon>fabids</taxon>
        <taxon>Fabales</taxon>
        <taxon>Fabaceae</taxon>
        <taxon>Papilionoideae</taxon>
        <taxon>50 kb inversion clade</taxon>
        <taxon>NPAAA clade</taxon>
        <taxon>indigoferoid/millettioid clade</taxon>
        <taxon>Phaseoleae</taxon>
        <taxon>Vigna</taxon>
    </lineage>
</organism>
<sequence>MDMKRHLNPRVYGSKGGWKTEGNRPLSDVNDSLRGYIERKEKEDIGDQWRACESQGEAKEIQMKSGFWNFSKNRLAGRAGLPGDTCTRPSFWVSAMNCLAAENEPPGGTNTVTLFLAILDIFGYLWCHCDVTML</sequence>
<evidence type="ECO:0000256" key="1">
    <source>
        <dbReference type="SAM" id="MobiDB-lite"/>
    </source>
</evidence>
<evidence type="ECO:0000313" key="2">
    <source>
        <dbReference type="EMBL" id="QCE04443.1"/>
    </source>
</evidence>
<accession>A0A4D6MSR9</accession>
<dbReference type="AlphaFoldDB" id="A0A4D6MSR9"/>